<name>A0ABV4I149_9ACTN</name>
<proteinExistence type="predicted"/>
<reference evidence="1 2" key="1">
    <citation type="submission" date="2024-07" db="EMBL/GenBank/DDBJ databases">
        <authorList>
            <person name="Thanompreechachai J."/>
            <person name="Duangmal K."/>
        </authorList>
    </citation>
    <scope>NUCLEOTIDE SEQUENCE [LARGE SCALE GENOMIC DNA]</scope>
    <source>
        <strain evidence="1 2">TBRC 1896</strain>
    </source>
</reference>
<sequence length="46" mass="5196">MKWLLILIVLAIVVTIAVRRLKSSGGSLRDADPRRLRDEFRDSSGD</sequence>
<evidence type="ECO:0000313" key="2">
    <source>
        <dbReference type="Proteomes" id="UP001566476"/>
    </source>
</evidence>
<gene>
    <name evidence="1" type="ORF">AB2L28_09100</name>
</gene>
<keyword evidence="2" id="KW-1185">Reference proteome</keyword>
<dbReference type="Proteomes" id="UP001566476">
    <property type="component" value="Unassembled WGS sequence"/>
</dbReference>
<dbReference type="RefSeq" id="WP_370718447.1">
    <property type="nucleotide sequence ID" value="NZ_JBGGTQ010000004.1"/>
</dbReference>
<organism evidence="1 2">
    <name type="scientific">Kineococcus mangrovi</name>
    <dbReference type="NCBI Taxonomy" id="1660183"/>
    <lineage>
        <taxon>Bacteria</taxon>
        <taxon>Bacillati</taxon>
        <taxon>Actinomycetota</taxon>
        <taxon>Actinomycetes</taxon>
        <taxon>Kineosporiales</taxon>
        <taxon>Kineosporiaceae</taxon>
        <taxon>Kineococcus</taxon>
    </lineage>
</organism>
<protein>
    <submittedName>
        <fullName evidence="1">Uncharacterized protein</fullName>
    </submittedName>
</protein>
<evidence type="ECO:0000313" key="1">
    <source>
        <dbReference type="EMBL" id="MEZ0492395.1"/>
    </source>
</evidence>
<dbReference type="EMBL" id="JBGGTQ010000004">
    <property type="protein sequence ID" value="MEZ0492395.1"/>
    <property type="molecule type" value="Genomic_DNA"/>
</dbReference>
<accession>A0ABV4I149</accession>
<comment type="caution">
    <text evidence="1">The sequence shown here is derived from an EMBL/GenBank/DDBJ whole genome shotgun (WGS) entry which is preliminary data.</text>
</comment>